<evidence type="ECO:0000313" key="1">
    <source>
        <dbReference type="EnsemblPlants" id="AVESA.00010b.r2.2AG0228710.1.CDS"/>
    </source>
</evidence>
<organism evidence="1 2">
    <name type="scientific">Avena sativa</name>
    <name type="common">Oat</name>
    <dbReference type="NCBI Taxonomy" id="4498"/>
    <lineage>
        <taxon>Eukaryota</taxon>
        <taxon>Viridiplantae</taxon>
        <taxon>Streptophyta</taxon>
        <taxon>Embryophyta</taxon>
        <taxon>Tracheophyta</taxon>
        <taxon>Spermatophyta</taxon>
        <taxon>Magnoliopsida</taxon>
        <taxon>Liliopsida</taxon>
        <taxon>Poales</taxon>
        <taxon>Poaceae</taxon>
        <taxon>BOP clade</taxon>
        <taxon>Pooideae</taxon>
        <taxon>Poodae</taxon>
        <taxon>Poeae</taxon>
        <taxon>Poeae Chloroplast Group 1 (Aveneae type)</taxon>
        <taxon>Aveninae</taxon>
        <taxon>Avena</taxon>
    </lineage>
</organism>
<accession>A0ACD5UCJ1</accession>
<dbReference type="Proteomes" id="UP001732700">
    <property type="component" value="Chromosome 2A"/>
</dbReference>
<reference evidence="1" key="1">
    <citation type="submission" date="2021-05" db="EMBL/GenBank/DDBJ databases">
        <authorList>
            <person name="Scholz U."/>
            <person name="Mascher M."/>
            <person name="Fiebig A."/>
        </authorList>
    </citation>
    <scope>NUCLEOTIDE SEQUENCE [LARGE SCALE GENOMIC DNA]</scope>
</reference>
<name>A0ACD5UCJ1_AVESA</name>
<keyword evidence="2" id="KW-1185">Reference proteome</keyword>
<sequence>MSSPALAPAAPNPRLDREAVVRAVEALLRWLKHRPSPAPEAIYLLVALKSAPIRRFEHHLRLPHYPFPSTFLVADRLPDDLPDDIEVIPSSLLRSLTPVARRGLVFLVLVDSRLKIPTSGKAIKGRSRIVPVDLADPAWATSAREAACCVELRVEAGTCRAVRVGHAAMAPAEAVENVVAAVEAAAACVPRKWKNVRALHLKSPESVALPLYSAPSAEGSNGAKDTREPAVTLEQGRLKRRKK</sequence>
<evidence type="ECO:0000313" key="2">
    <source>
        <dbReference type="Proteomes" id="UP001732700"/>
    </source>
</evidence>
<proteinExistence type="predicted"/>
<protein>
    <submittedName>
        <fullName evidence="1">Uncharacterized protein</fullName>
    </submittedName>
</protein>
<reference evidence="1" key="2">
    <citation type="submission" date="2025-09" db="UniProtKB">
        <authorList>
            <consortium name="EnsemblPlants"/>
        </authorList>
    </citation>
    <scope>IDENTIFICATION</scope>
</reference>
<dbReference type="EnsemblPlants" id="AVESA.00010b.r2.2AG0228710.1">
    <property type="protein sequence ID" value="AVESA.00010b.r2.2AG0228710.1.CDS"/>
    <property type="gene ID" value="AVESA.00010b.r2.2AG0228710"/>
</dbReference>